<dbReference type="CDD" id="cd07718">
    <property type="entry name" value="RNaseZ_ELAC1_ELAC2-C-term-like_MBL-fold"/>
    <property type="match status" value="1"/>
</dbReference>
<evidence type="ECO:0000256" key="4">
    <source>
        <dbReference type="ARBA" id="ARBA00012477"/>
    </source>
</evidence>
<feature type="region of interest" description="Disordered" evidence="11">
    <location>
        <begin position="321"/>
        <end position="353"/>
    </location>
</feature>
<comment type="similarity">
    <text evidence="3">Belongs to the RNase Z family.</text>
</comment>
<evidence type="ECO:0000313" key="15">
    <source>
        <dbReference type="Proteomes" id="UP000236305"/>
    </source>
</evidence>
<feature type="region of interest" description="Disordered" evidence="11">
    <location>
        <begin position="34"/>
        <end position="93"/>
    </location>
</feature>
<evidence type="ECO:0000256" key="7">
    <source>
        <dbReference type="ARBA" id="ARBA00022723"/>
    </source>
</evidence>
<proteinExistence type="inferred from homology"/>
<feature type="domain" description="tRNase Z endonuclease" evidence="13">
    <location>
        <begin position="114"/>
        <end position="176"/>
    </location>
</feature>
<dbReference type="GO" id="GO:1990180">
    <property type="term" value="P:mitochondrial tRNA 3'-end processing"/>
    <property type="evidence" value="ECO:0007669"/>
    <property type="project" value="TreeGrafter"/>
</dbReference>
<dbReference type="SUPFAM" id="SSF56281">
    <property type="entry name" value="Metallo-hydrolase/oxidoreductase"/>
    <property type="match status" value="1"/>
</dbReference>
<dbReference type="InterPro" id="IPR027794">
    <property type="entry name" value="tRNase_Z_dom"/>
</dbReference>
<feature type="region of interest" description="Disordered" evidence="11">
    <location>
        <begin position="988"/>
        <end position="1008"/>
    </location>
</feature>
<keyword evidence="8" id="KW-0255">Endonuclease</keyword>
<evidence type="ECO:0000256" key="2">
    <source>
        <dbReference type="ARBA" id="ARBA00001947"/>
    </source>
</evidence>
<evidence type="ECO:0000313" key="14">
    <source>
        <dbReference type="EMBL" id="PNH27762.1"/>
    </source>
</evidence>
<name>A0AA44WE19_VERDA</name>
<feature type="compositionally biased region" description="Basic and acidic residues" evidence="11">
    <location>
        <begin position="989"/>
        <end position="1008"/>
    </location>
</feature>
<dbReference type="EMBL" id="MPSH01000041">
    <property type="protein sequence ID" value="PNH27762.1"/>
    <property type="molecule type" value="Genomic_DNA"/>
</dbReference>
<dbReference type="GO" id="GO:0042781">
    <property type="term" value="F:3'-tRNA processing endoribonuclease activity"/>
    <property type="evidence" value="ECO:0007669"/>
    <property type="project" value="UniProtKB-EC"/>
</dbReference>
<dbReference type="GO" id="GO:0005739">
    <property type="term" value="C:mitochondrion"/>
    <property type="evidence" value="ECO:0007669"/>
    <property type="project" value="TreeGrafter"/>
</dbReference>
<dbReference type="GO" id="GO:0046872">
    <property type="term" value="F:metal ion binding"/>
    <property type="evidence" value="ECO:0007669"/>
    <property type="project" value="UniProtKB-KW"/>
</dbReference>
<organism evidence="14 15">
    <name type="scientific">Verticillium dahliae</name>
    <name type="common">Verticillium wilt</name>
    <dbReference type="NCBI Taxonomy" id="27337"/>
    <lineage>
        <taxon>Eukaryota</taxon>
        <taxon>Fungi</taxon>
        <taxon>Dikarya</taxon>
        <taxon>Ascomycota</taxon>
        <taxon>Pezizomycotina</taxon>
        <taxon>Sordariomycetes</taxon>
        <taxon>Hypocreomycetidae</taxon>
        <taxon>Glomerellales</taxon>
        <taxon>Plectosphaerellaceae</taxon>
        <taxon>Verticillium</taxon>
    </lineage>
</organism>
<feature type="compositionally biased region" description="Low complexity" evidence="11">
    <location>
        <begin position="334"/>
        <end position="346"/>
    </location>
</feature>
<evidence type="ECO:0000256" key="9">
    <source>
        <dbReference type="ARBA" id="ARBA00022801"/>
    </source>
</evidence>
<dbReference type="PANTHER" id="PTHR12553:SF49">
    <property type="entry name" value="ZINC PHOSPHODIESTERASE ELAC PROTEIN 2"/>
    <property type="match status" value="1"/>
</dbReference>
<evidence type="ECO:0000256" key="3">
    <source>
        <dbReference type="ARBA" id="ARBA00007823"/>
    </source>
</evidence>
<dbReference type="Gene3D" id="3.60.15.10">
    <property type="entry name" value="Ribonuclease Z/Hydroxyacylglutathione hydrolase-like"/>
    <property type="match status" value="3"/>
</dbReference>
<keyword evidence="7" id="KW-0479">Metal-binding</keyword>
<keyword evidence="5" id="KW-0819">tRNA processing</keyword>
<evidence type="ECO:0000259" key="13">
    <source>
        <dbReference type="Pfam" id="PF13691"/>
    </source>
</evidence>
<dbReference type="Pfam" id="PF12706">
    <property type="entry name" value="Lactamase_B_2"/>
    <property type="match status" value="1"/>
</dbReference>
<evidence type="ECO:0000256" key="5">
    <source>
        <dbReference type="ARBA" id="ARBA00022694"/>
    </source>
</evidence>
<evidence type="ECO:0000256" key="8">
    <source>
        <dbReference type="ARBA" id="ARBA00022759"/>
    </source>
</evidence>
<evidence type="ECO:0000256" key="10">
    <source>
        <dbReference type="ARBA" id="ARBA00022833"/>
    </source>
</evidence>
<dbReference type="InterPro" id="IPR036866">
    <property type="entry name" value="RibonucZ/Hydroxyglut_hydro"/>
</dbReference>
<evidence type="ECO:0000256" key="11">
    <source>
        <dbReference type="SAM" id="MobiDB-lite"/>
    </source>
</evidence>
<protein>
    <recommendedName>
        <fullName evidence="4">ribonuclease Z</fullName>
        <ecNumber evidence="4">3.1.26.11</ecNumber>
    </recommendedName>
</protein>
<sequence>MSWMCLLRSRLIPGSVSLRRFYSYSYEASRQRYTLAEESSGERPRPLYFKVPSKGKSTQQKQPLASKPNRPPSASFIAASHLEPSRPAARPKAALKNRDGGYAIHAQNMSSHVQIVATPTADTAGAGLLLHFDHRRYHFGTLAQGTQRAISQRGHSLAKLDKIFIAGEVNWETTGGMLGMMLTVADGLAAVAQDVKNSNEARRKEGKREIATPNKTFEIFGGKNTAHTVATARNFIFRTGMPIKAVDLTLDPRAAGGSPTPHDYSKPDWEDDTILVWHVPVARSRPATAAAAAAEAATAATAAGNGTRPVRKRTFDVMHNAEAGAAVTDTRLGSQSPRARSRSASPPRKRQQMAENTVHDIVENMFNSDWSKDGLFETKLADVQMPAKIFIRENGNIKKYDGPTPSTRDVVVPDITVLVRKPWPSAMVTDLPPTTMSDTSLCYVVKNRGRRGKLNPKVAIDLGVAKPDFKRLTAGETVKAMDGKDVTPDMVLEAPMKGQGFAVLAIPSLEHAPGFLERPEWQSDELLDNVQIFYWIFGKGVFDDPSIQEFIKSKPHVRHLVMGPDISPNMITYESYAALFTKLHRLDPARFPVLQFDNTFRDIPKVDGLTVEIGRTGMKAHMLPNFKINDAEIVPFPLLNEAEQIDEQVIALAEEARQRVAEPSFTDLVEQDEKDIPNRDALIVPLGTGSAAPSKYRNVSSTLIRVPGVGSYLLDAGENTIGQLRRAFPAEEYEAIMKELRFIFISHMHADHHLGLADVIAQWRRLTAAEDGQSAQQLVICGPTPMERWLGEYSQVEDLALRRINFIRCDSVSWKTRGGSIPGAPLDSGLASVVAVPVQHCHQAFAGVLTWPSGLKIAYSGDCRPSNDLADAGRGATLLVHESTFDDDKRDDALAKKHSTMGEALGVAKRMGARRVLLTHFSQRYAKIPLVEQKIETAEAGPEAEAKAKDQVVLMAFDQMQVRLGEFRHAAAFLPALRRFFEVEEETKEAEKEKAKEAHEAVEKKRKK</sequence>
<dbReference type="PANTHER" id="PTHR12553">
    <property type="entry name" value="ZINC PHOSPHODIESTERASE ELAC PROTEIN 2"/>
    <property type="match status" value="1"/>
</dbReference>
<comment type="caution">
    <text evidence="14">The sequence shown here is derived from an EMBL/GenBank/DDBJ whole genome shotgun (WGS) entry which is preliminary data.</text>
</comment>
<evidence type="ECO:0000259" key="12">
    <source>
        <dbReference type="Pfam" id="PF12706"/>
    </source>
</evidence>
<keyword evidence="6" id="KW-0540">Nuclease</keyword>
<evidence type="ECO:0000256" key="6">
    <source>
        <dbReference type="ARBA" id="ARBA00022722"/>
    </source>
</evidence>
<evidence type="ECO:0000256" key="1">
    <source>
        <dbReference type="ARBA" id="ARBA00000402"/>
    </source>
</evidence>
<dbReference type="Pfam" id="PF13691">
    <property type="entry name" value="Lactamase_B_4"/>
    <property type="match status" value="1"/>
</dbReference>
<reference evidence="14 15" key="1">
    <citation type="submission" date="2017-12" db="EMBL/GenBank/DDBJ databases">
        <title>Comparative genomics yields insights into virulence evolution of Verticillium dahliae.</title>
        <authorList>
            <person name="Fan R."/>
            <person name="Armitage A.D."/>
            <person name="Cascant-Lopez E."/>
            <person name="Sobczyk M."/>
            <person name="Cockerton H.M."/>
            <person name="Harrison R.J."/>
        </authorList>
    </citation>
    <scope>NUCLEOTIDE SEQUENCE [LARGE SCALE GENOMIC DNA]</scope>
    <source>
        <strain evidence="14 15">12008</strain>
    </source>
</reference>
<keyword evidence="10" id="KW-0862">Zinc</keyword>
<feature type="domain" description="Metallo-beta-lactamase" evidence="12">
    <location>
        <begin position="712"/>
        <end position="921"/>
    </location>
</feature>
<dbReference type="EC" id="3.1.26.11" evidence="4"/>
<dbReference type="InterPro" id="IPR001279">
    <property type="entry name" value="Metallo-B-lactamas"/>
</dbReference>
<keyword evidence="9" id="KW-0378">Hydrolase</keyword>
<comment type="catalytic activity">
    <reaction evidence="1">
        <text>Endonucleolytic cleavage of RNA, removing extra 3' nucleotides from tRNA precursor, generating 3' termini of tRNAs. A 3'-hydroxy group is left at the tRNA terminus and a 5'-phosphoryl group is left at the trailer molecule.</text>
        <dbReference type="EC" id="3.1.26.11"/>
    </reaction>
</comment>
<dbReference type="Proteomes" id="UP000236305">
    <property type="component" value="Unassembled WGS sequence"/>
</dbReference>
<comment type="cofactor">
    <cofactor evidence="2">
        <name>Zn(2+)</name>
        <dbReference type="ChEBI" id="CHEBI:29105"/>
    </cofactor>
</comment>
<dbReference type="AlphaFoldDB" id="A0AA44WE19"/>
<gene>
    <name evidence="14" type="ORF">BJF96_g8946</name>
</gene>
<dbReference type="InterPro" id="IPR047151">
    <property type="entry name" value="RNZ2-like"/>
</dbReference>
<accession>A0AA44WE19</accession>